<gene>
    <name evidence="1" type="ORF">F7D20_07600</name>
</gene>
<evidence type="ECO:0000313" key="1">
    <source>
        <dbReference type="EMBL" id="MQP11823.1"/>
    </source>
</evidence>
<dbReference type="EMBL" id="VZAD01000061">
    <property type="protein sequence ID" value="MQP11823.1"/>
    <property type="molecule type" value="Genomic_DNA"/>
</dbReference>
<dbReference type="RefSeq" id="WP_158463500.1">
    <property type="nucleotide sequence ID" value="NZ_JAHOER010000054.1"/>
</dbReference>
<evidence type="ECO:0000313" key="2">
    <source>
        <dbReference type="Proteomes" id="UP000384372"/>
    </source>
</evidence>
<dbReference type="AlphaFoldDB" id="A0A6A7WBE7"/>
<dbReference type="Proteomes" id="UP000384372">
    <property type="component" value="Unassembled WGS sequence"/>
</dbReference>
<name>A0A6A7WBE7_9BACT</name>
<dbReference type="OrthoDB" id="1072895at2"/>
<keyword evidence="2" id="KW-1185">Reference proteome</keyword>
<reference evidence="1 2" key="1">
    <citation type="submission" date="2019-09" db="EMBL/GenBank/DDBJ databases">
        <title>Distinct polysaccharide growth profiles of human intestinal Prevotella copri isolates.</title>
        <authorList>
            <person name="Fehlner-Peach H."/>
            <person name="Magnabosco C."/>
            <person name="Raghavan V."/>
            <person name="Scher J.U."/>
            <person name="Tett A."/>
            <person name="Cox L.M."/>
            <person name="Gottsegen C."/>
            <person name="Watters A."/>
            <person name="Wiltshire- Gordon J.D."/>
            <person name="Segata N."/>
            <person name="Bonneau R."/>
            <person name="Littman D.R."/>
        </authorList>
    </citation>
    <scope>NUCLEOTIDE SEQUENCE [LARGE SCALE GENOMIC DNA]</scope>
    <source>
        <strain evidence="2">iAQ1173</strain>
    </source>
</reference>
<proteinExistence type="predicted"/>
<accession>A0A6A7WBE7</accession>
<organism evidence="1 2">
    <name type="scientific">Segatella copri</name>
    <dbReference type="NCBI Taxonomy" id="165179"/>
    <lineage>
        <taxon>Bacteria</taxon>
        <taxon>Pseudomonadati</taxon>
        <taxon>Bacteroidota</taxon>
        <taxon>Bacteroidia</taxon>
        <taxon>Bacteroidales</taxon>
        <taxon>Prevotellaceae</taxon>
        <taxon>Segatella</taxon>
    </lineage>
</organism>
<sequence>MENNTELLKEYASLAGREDAKSEARKAEILSYIKTHANDADREEAKAFIGQKMEQIKDNVEVLRKQIETEDYKLLPLRYIAEVYFGKSAAWLSQRLNGSEVRGHVYTLSTEQKNIFNQAVQEIGKRISSLQLA</sequence>
<comment type="caution">
    <text evidence="1">The sequence shown here is derived from an EMBL/GenBank/DDBJ whole genome shotgun (WGS) entry which is preliminary data.</text>
</comment>
<dbReference type="Pfam" id="PF16476">
    <property type="entry name" value="DUF5053"/>
    <property type="match status" value="1"/>
</dbReference>
<dbReference type="InterPro" id="IPR032483">
    <property type="entry name" value="DUF5053"/>
</dbReference>
<protein>
    <submittedName>
        <fullName evidence="1">DUF5053 domain-containing protein</fullName>
    </submittedName>
</protein>